<keyword evidence="7 12" id="KW-0479">Metal-binding</keyword>
<evidence type="ECO:0000313" key="18">
    <source>
        <dbReference type="Proteomes" id="UP001240561"/>
    </source>
</evidence>
<evidence type="ECO:0000313" key="15">
    <source>
        <dbReference type="EMBL" id="RFT28074.1"/>
    </source>
</evidence>
<dbReference type="InterPro" id="IPR023214">
    <property type="entry name" value="HAD_sf"/>
</dbReference>
<reference evidence="17 18" key="2">
    <citation type="submission" date="2023-05" db="EMBL/GenBank/DDBJ databases">
        <title>Cataloging the Phylogenetic Diversity of Human Bladder Bacteria.</title>
        <authorList>
            <person name="Du J."/>
        </authorList>
    </citation>
    <scope>NUCLEOTIDE SEQUENCE [LARGE SCALE GENOMIC DNA]</scope>
    <source>
        <strain evidence="14 17">UMB6972</strain>
        <strain evidence="13 18">UMB9230</strain>
    </source>
</reference>
<organism evidence="15 16">
    <name type="scientific">Gardnerella vaginalis</name>
    <dbReference type="NCBI Taxonomy" id="2702"/>
    <lineage>
        <taxon>Bacteria</taxon>
        <taxon>Bacillati</taxon>
        <taxon>Actinomycetota</taxon>
        <taxon>Actinomycetes</taxon>
        <taxon>Bifidobacteriales</taxon>
        <taxon>Bifidobacteriaceae</taxon>
        <taxon>Gardnerella</taxon>
    </lineage>
</organism>
<dbReference type="GO" id="GO:0046872">
    <property type="term" value="F:metal ion binding"/>
    <property type="evidence" value="ECO:0007669"/>
    <property type="project" value="UniProtKB-KW"/>
</dbReference>
<feature type="active site" description="Nucleophile" evidence="10">
    <location>
        <position position="27"/>
    </location>
</feature>
<keyword evidence="9" id="KW-0413">Isomerase</keyword>
<evidence type="ECO:0000313" key="14">
    <source>
        <dbReference type="EMBL" id="MDK6861099.1"/>
    </source>
</evidence>
<dbReference type="GO" id="GO:0006487">
    <property type="term" value="P:protein N-linked glycosylation"/>
    <property type="evidence" value="ECO:0007669"/>
    <property type="project" value="TreeGrafter"/>
</dbReference>
<dbReference type="Gene3D" id="3.40.50.1000">
    <property type="entry name" value="HAD superfamily/HAD-like"/>
    <property type="match status" value="1"/>
</dbReference>
<accession>A0A2I1KMN9</accession>
<dbReference type="EMBL" id="NNRU01000005">
    <property type="protein sequence ID" value="RFT28074.1"/>
    <property type="molecule type" value="Genomic_DNA"/>
</dbReference>
<dbReference type="GO" id="GO:0005829">
    <property type="term" value="C:cytosol"/>
    <property type="evidence" value="ECO:0007669"/>
    <property type="project" value="TreeGrafter"/>
</dbReference>
<feature type="binding site" evidence="11">
    <location>
        <position position="148"/>
    </location>
    <ligand>
        <name>alpha-D-mannose 1-phosphate</name>
        <dbReference type="ChEBI" id="CHEBI:58409"/>
    </ligand>
</feature>
<evidence type="ECO:0000256" key="8">
    <source>
        <dbReference type="ARBA" id="ARBA00022842"/>
    </source>
</evidence>
<evidence type="ECO:0000313" key="17">
    <source>
        <dbReference type="Proteomes" id="UP001238969"/>
    </source>
</evidence>
<protein>
    <recommendedName>
        <fullName evidence="5">phosphomannomutase</fullName>
        <ecNumber evidence="5">5.4.2.8</ecNumber>
    </recommendedName>
</protein>
<evidence type="ECO:0000256" key="7">
    <source>
        <dbReference type="ARBA" id="ARBA00022723"/>
    </source>
</evidence>
<evidence type="ECO:0000256" key="4">
    <source>
        <dbReference type="ARBA" id="ARBA00011738"/>
    </source>
</evidence>
<feature type="binding site" evidence="12">
    <location>
        <position position="232"/>
    </location>
    <ligand>
        <name>Mg(2+)</name>
        <dbReference type="ChEBI" id="CHEBI:18420"/>
        <label>2</label>
    </ligand>
</feature>
<dbReference type="PANTHER" id="PTHR10466">
    <property type="entry name" value="PHOSPHOMANNOMUTASE"/>
    <property type="match status" value="1"/>
</dbReference>
<evidence type="ECO:0000256" key="12">
    <source>
        <dbReference type="PIRSR" id="PIRSR605002-3"/>
    </source>
</evidence>
<gene>
    <name evidence="15" type="ORF">CG405_06320</name>
    <name evidence="13" type="ORF">QP177_02175</name>
    <name evidence="14" type="ORF">QP355_00300</name>
</gene>
<evidence type="ECO:0000256" key="2">
    <source>
        <dbReference type="ARBA" id="ARBA00004699"/>
    </source>
</evidence>
<evidence type="ECO:0000256" key="5">
    <source>
        <dbReference type="ARBA" id="ARBA00012730"/>
    </source>
</evidence>
<feature type="active site" description="Proton donor/acceptor" evidence="10">
    <location>
        <position position="29"/>
    </location>
</feature>
<name>A0A2I1KMN9_GARVA</name>
<evidence type="ECO:0000256" key="10">
    <source>
        <dbReference type="PIRSR" id="PIRSR605002-1"/>
    </source>
</evidence>
<dbReference type="InterPro" id="IPR036412">
    <property type="entry name" value="HAD-like_sf"/>
</dbReference>
<keyword evidence="8 12" id="KW-0460">Magnesium</keyword>
<sequence length="272" mass="30195">MLESNIHEWNEQGLCEYLVSYSLIGFDLDNTLACSKKPMTSGMRTVFGDLINRLPIAVITGGDLRLVKSQILNVLPAYTRLDNLHIMPTNGASYYRISDGRLYCIYSHNISDDDANHVIEVIISCAKKMGLWKCDSDEKLWGSQIENRGTQITFSALGQLAPVEFKKQWDPSGILKTTLAQEISKNLPDFSVRAGGFTSVDIVSKGDNKAQALKALSSYCHIPLNKMAFVGDRMYEGGNDYPTSLTRALAIRVKDPSDTFNLCTGMLKHLNS</sequence>
<reference evidence="15 16" key="1">
    <citation type="submission" date="2017-07" db="EMBL/GenBank/DDBJ databases">
        <title>A comparative genomics approach to explaining the enigmatic role of Gardnerella vaginalis in the vaginal microbiome.</title>
        <authorList>
            <person name="Vancuren S.J."/>
            <person name="Hill J.E."/>
        </authorList>
    </citation>
    <scope>NUCLEOTIDE SEQUENCE [LARGE SCALE GENOMIC DNA]</scope>
    <source>
        <strain evidence="15 16">WP023</strain>
    </source>
</reference>
<dbReference type="GO" id="GO:0006013">
    <property type="term" value="P:mannose metabolic process"/>
    <property type="evidence" value="ECO:0007669"/>
    <property type="project" value="TreeGrafter"/>
</dbReference>
<dbReference type="InterPro" id="IPR005002">
    <property type="entry name" value="PMM"/>
</dbReference>
<dbReference type="Pfam" id="PF03332">
    <property type="entry name" value="PMM"/>
    <property type="match status" value="1"/>
</dbReference>
<dbReference type="GO" id="GO:0016791">
    <property type="term" value="F:phosphatase activity"/>
    <property type="evidence" value="ECO:0007669"/>
    <property type="project" value="UniProtKB-ARBA"/>
</dbReference>
<evidence type="ECO:0000256" key="6">
    <source>
        <dbReference type="ARBA" id="ARBA00022490"/>
    </source>
</evidence>
<comment type="caution">
    <text evidence="15">The sequence shown here is derived from an EMBL/GenBank/DDBJ whole genome shotgun (WGS) entry which is preliminary data.</text>
</comment>
<comment type="subcellular location">
    <subcellularLocation>
        <location evidence="1">Cytoplasm</location>
    </subcellularLocation>
</comment>
<dbReference type="InterPro" id="IPR043169">
    <property type="entry name" value="PMM_cap"/>
</dbReference>
<dbReference type="InterPro" id="IPR006379">
    <property type="entry name" value="HAD-SF_hydro_IIB"/>
</dbReference>
<comment type="cofactor">
    <cofactor evidence="12">
        <name>Mg(2+)</name>
        <dbReference type="ChEBI" id="CHEBI:18420"/>
    </cofactor>
</comment>
<dbReference type="UniPathway" id="UPA00126">
    <property type="reaction ID" value="UER00424"/>
</dbReference>
<feature type="binding site" evidence="11">
    <location>
        <position position="201"/>
    </location>
    <ligand>
        <name>alpha-D-mannose 1-phosphate</name>
        <dbReference type="ChEBI" id="CHEBI:58409"/>
    </ligand>
</feature>
<evidence type="ECO:0000256" key="1">
    <source>
        <dbReference type="ARBA" id="ARBA00004496"/>
    </source>
</evidence>
<evidence type="ECO:0000256" key="11">
    <source>
        <dbReference type="PIRSR" id="PIRSR605002-2"/>
    </source>
</evidence>
<dbReference type="Proteomes" id="UP001240561">
    <property type="component" value="Unassembled WGS sequence"/>
</dbReference>
<dbReference type="GO" id="GO:0004615">
    <property type="term" value="F:phosphomannomutase activity"/>
    <property type="evidence" value="ECO:0007669"/>
    <property type="project" value="UniProtKB-EC"/>
</dbReference>
<dbReference type="Proteomes" id="UP001238969">
    <property type="component" value="Unassembled WGS sequence"/>
</dbReference>
<dbReference type="EMBL" id="JASOGJ010000002">
    <property type="protein sequence ID" value="MDK6695378.1"/>
    <property type="molecule type" value="Genomic_DNA"/>
</dbReference>
<evidence type="ECO:0000313" key="13">
    <source>
        <dbReference type="EMBL" id="MDK6695378.1"/>
    </source>
</evidence>
<dbReference type="EMBL" id="JASOLZ010000001">
    <property type="protein sequence ID" value="MDK6861099.1"/>
    <property type="molecule type" value="Genomic_DNA"/>
</dbReference>
<dbReference type="Gene3D" id="3.30.1240.20">
    <property type="match status" value="1"/>
</dbReference>
<dbReference type="PANTHER" id="PTHR10466:SF0">
    <property type="entry name" value="PHOSPHOMANNOMUTASE"/>
    <property type="match status" value="1"/>
</dbReference>
<keyword evidence="13" id="KW-0378">Hydrolase</keyword>
<dbReference type="AlphaFoldDB" id="A0A2I1KMN9"/>
<evidence type="ECO:0000256" key="9">
    <source>
        <dbReference type="ARBA" id="ARBA00023235"/>
    </source>
</evidence>
<keyword evidence="6" id="KW-0963">Cytoplasm</keyword>
<dbReference type="NCBIfam" id="TIGR01484">
    <property type="entry name" value="HAD-SF-IIB"/>
    <property type="match status" value="1"/>
</dbReference>
<dbReference type="RefSeq" id="WP_004113169.1">
    <property type="nucleotide sequence ID" value="NZ_CP083171.1"/>
</dbReference>
<dbReference type="SUPFAM" id="SSF56784">
    <property type="entry name" value="HAD-like"/>
    <property type="match status" value="1"/>
</dbReference>
<evidence type="ECO:0000256" key="3">
    <source>
        <dbReference type="ARBA" id="ARBA00009736"/>
    </source>
</evidence>
<proteinExistence type="inferred from homology"/>
<evidence type="ECO:0000313" key="16">
    <source>
        <dbReference type="Proteomes" id="UP000258379"/>
    </source>
</evidence>
<feature type="binding site" evidence="11">
    <location>
        <position position="199"/>
    </location>
    <ligand>
        <name>alpha-D-mannose 1-phosphate</name>
        <dbReference type="ChEBI" id="CHEBI:58409"/>
    </ligand>
</feature>
<comment type="similarity">
    <text evidence="3">Belongs to the eukaryotic PMM family.</text>
</comment>
<feature type="binding site" evidence="12">
    <location>
        <position position="27"/>
    </location>
    <ligand>
        <name>Mg(2+)</name>
        <dbReference type="ChEBI" id="CHEBI:18420"/>
        <label>1</label>
    </ligand>
</feature>
<dbReference type="Proteomes" id="UP000258379">
    <property type="component" value="Unassembled WGS sequence"/>
</dbReference>
<dbReference type="EC" id="5.4.2.8" evidence="5"/>
<comment type="subunit">
    <text evidence="4">Homodimer.</text>
</comment>
<dbReference type="GO" id="GO:0009298">
    <property type="term" value="P:GDP-mannose biosynthetic process"/>
    <property type="evidence" value="ECO:0007669"/>
    <property type="project" value="UniProtKB-UniPathway"/>
</dbReference>
<comment type="pathway">
    <text evidence="2">Nucleotide-sugar biosynthesis; GDP-alpha-D-mannose biosynthesis; alpha-D-mannose 1-phosphate from D-fructose 6-phosphate: step 2/2.</text>
</comment>
<feature type="binding site" evidence="12">
    <location>
        <position position="29"/>
    </location>
    <ligand>
        <name>Mg(2+)</name>
        <dbReference type="ChEBI" id="CHEBI:18420"/>
        <label>1</label>
    </ligand>
</feature>